<comment type="function">
    <text evidence="1 11">Catalyzes the reversible adenylation of nicotinate mononucleotide (NaMN) to nicotinic acid adenine dinucleotide (NaAD).</text>
</comment>
<dbReference type="GO" id="GO:0005524">
    <property type="term" value="F:ATP binding"/>
    <property type="evidence" value="ECO:0007669"/>
    <property type="project" value="UniProtKB-KW"/>
</dbReference>
<dbReference type="NCBIfam" id="TIGR00482">
    <property type="entry name" value="nicotinate (nicotinamide) nucleotide adenylyltransferase"/>
    <property type="match status" value="1"/>
</dbReference>
<comment type="similarity">
    <text evidence="3 11">Belongs to the NadD family.</text>
</comment>
<keyword evidence="8 11" id="KW-0067">ATP-binding</keyword>
<dbReference type="Pfam" id="PF01467">
    <property type="entry name" value="CTP_transf_like"/>
    <property type="match status" value="1"/>
</dbReference>
<name>A0AAP8T9N3_9BACT</name>
<evidence type="ECO:0000256" key="1">
    <source>
        <dbReference type="ARBA" id="ARBA00002324"/>
    </source>
</evidence>
<keyword evidence="7 11" id="KW-0547">Nucleotide-binding</keyword>
<evidence type="ECO:0000256" key="8">
    <source>
        <dbReference type="ARBA" id="ARBA00022840"/>
    </source>
</evidence>
<dbReference type="HAMAP" id="MF_00244">
    <property type="entry name" value="NaMN_adenylyltr"/>
    <property type="match status" value="1"/>
</dbReference>
<comment type="pathway">
    <text evidence="2 11">Cofactor biosynthesis; NAD(+) biosynthesis; deamido-NAD(+) from nicotinate D-ribonucleotide: step 1/1.</text>
</comment>
<comment type="caution">
    <text evidence="13">The sequence shown here is derived from an EMBL/GenBank/DDBJ whole genome shotgun (WGS) entry which is preliminary data.</text>
</comment>
<proteinExistence type="inferred from homology"/>
<evidence type="ECO:0000256" key="7">
    <source>
        <dbReference type="ARBA" id="ARBA00022741"/>
    </source>
</evidence>
<evidence type="ECO:0000256" key="4">
    <source>
        <dbReference type="ARBA" id="ARBA00022642"/>
    </source>
</evidence>
<reference evidence="13 14" key="1">
    <citation type="journal article" date="2017" name="BMC Genomics">
        <title>Genome sequencing of 39 Akkermansia muciniphila isolates reveals its population structure, genomic and functional diverisity, and global distribution in mammalian gut microbiotas.</title>
        <authorList>
            <person name="Guo X."/>
            <person name="Li S."/>
            <person name="Zhang J."/>
            <person name="Wu F."/>
            <person name="Li X."/>
            <person name="Wu D."/>
            <person name="Zhang M."/>
            <person name="Ou Z."/>
            <person name="Jie Z."/>
            <person name="Yan Q."/>
            <person name="Li P."/>
            <person name="Yi J."/>
            <person name="Peng Y."/>
        </authorList>
    </citation>
    <scope>NUCLEOTIDE SEQUENCE [LARGE SCALE GENOMIC DNA]</scope>
    <source>
        <strain evidence="13 14">GP43</strain>
    </source>
</reference>
<dbReference type="InterPro" id="IPR004821">
    <property type="entry name" value="Cyt_trans-like"/>
</dbReference>
<dbReference type="GO" id="GO:0004515">
    <property type="term" value="F:nicotinate-nucleotide adenylyltransferase activity"/>
    <property type="evidence" value="ECO:0007669"/>
    <property type="project" value="UniProtKB-UniRule"/>
</dbReference>
<comment type="catalytic activity">
    <reaction evidence="10 11">
        <text>nicotinate beta-D-ribonucleotide + ATP + H(+) = deamido-NAD(+) + diphosphate</text>
        <dbReference type="Rhea" id="RHEA:22860"/>
        <dbReference type="ChEBI" id="CHEBI:15378"/>
        <dbReference type="ChEBI" id="CHEBI:30616"/>
        <dbReference type="ChEBI" id="CHEBI:33019"/>
        <dbReference type="ChEBI" id="CHEBI:57502"/>
        <dbReference type="ChEBI" id="CHEBI:58437"/>
        <dbReference type="EC" id="2.7.7.18"/>
    </reaction>
</comment>
<evidence type="ECO:0000256" key="11">
    <source>
        <dbReference type="HAMAP-Rule" id="MF_00244"/>
    </source>
</evidence>
<keyword evidence="4 11" id="KW-0662">Pyridine nucleotide biosynthesis</keyword>
<sequence length="193" mass="21979">MTVKLCIFGGSFDPVHEGHVCVAGHARKYCGMDRVLFMPCSLSPLKEQAPSVTDDQRCRMIELALQGLDWAVLDRTDLELPPPSWSWRVAERTAERYPGAELFWLMGKDQWDSLEQWVRWEYLSSLVTFIVYRRGGAPSPRKGVRALFIEGDEPASSTRIRYDLRSGVCPVPHLNRKVEALIRREGLYGAARV</sequence>
<feature type="domain" description="Cytidyltransferase-like" evidence="12">
    <location>
        <begin position="7"/>
        <end position="161"/>
    </location>
</feature>
<keyword evidence="6 11" id="KW-0548">Nucleotidyltransferase</keyword>
<gene>
    <name evidence="11 13" type="primary">nadD</name>
    <name evidence="13" type="ORF">CXU09_04550</name>
</gene>
<evidence type="ECO:0000256" key="3">
    <source>
        <dbReference type="ARBA" id="ARBA00009014"/>
    </source>
</evidence>
<organism evidence="13 14">
    <name type="scientific">Akkermansia muciniphila</name>
    <dbReference type="NCBI Taxonomy" id="239935"/>
    <lineage>
        <taxon>Bacteria</taxon>
        <taxon>Pseudomonadati</taxon>
        <taxon>Verrucomicrobiota</taxon>
        <taxon>Verrucomicrobiia</taxon>
        <taxon>Verrucomicrobiales</taxon>
        <taxon>Akkermansiaceae</taxon>
        <taxon>Akkermansia</taxon>
    </lineage>
</organism>
<dbReference type="InterPro" id="IPR014729">
    <property type="entry name" value="Rossmann-like_a/b/a_fold"/>
</dbReference>
<protein>
    <recommendedName>
        <fullName evidence="11">Probable nicotinate-nucleotide adenylyltransferase</fullName>
        <ecNumber evidence="11">2.7.7.18</ecNumber>
    </recommendedName>
    <alternativeName>
        <fullName evidence="11">Deamido-NAD(+) diphosphorylase</fullName>
    </alternativeName>
    <alternativeName>
        <fullName evidence="11">Deamido-NAD(+) pyrophosphorylase</fullName>
    </alternativeName>
    <alternativeName>
        <fullName evidence="11">Nicotinate mononucleotide adenylyltransferase</fullName>
        <shortName evidence="11">NaMN adenylyltransferase</shortName>
    </alternativeName>
</protein>
<dbReference type="EC" id="2.7.7.18" evidence="11"/>
<dbReference type="GO" id="GO:0009435">
    <property type="term" value="P:NAD+ biosynthetic process"/>
    <property type="evidence" value="ECO:0007669"/>
    <property type="project" value="UniProtKB-UniRule"/>
</dbReference>
<dbReference type="Gene3D" id="3.40.50.620">
    <property type="entry name" value="HUPs"/>
    <property type="match status" value="1"/>
</dbReference>
<keyword evidence="9 11" id="KW-0520">NAD</keyword>
<dbReference type="NCBIfam" id="TIGR00125">
    <property type="entry name" value="cyt_tran_rel"/>
    <property type="match status" value="1"/>
</dbReference>
<dbReference type="SUPFAM" id="SSF52374">
    <property type="entry name" value="Nucleotidylyl transferase"/>
    <property type="match status" value="1"/>
</dbReference>
<evidence type="ECO:0000256" key="10">
    <source>
        <dbReference type="ARBA" id="ARBA00048721"/>
    </source>
</evidence>
<evidence type="ECO:0000256" key="9">
    <source>
        <dbReference type="ARBA" id="ARBA00023027"/>
    </source>
</evidence>
<keyword evidence="5 11" id="KW-0808">Transferase</keyword>
<dbReference type="EMBL" id="PJKN01000002">
    <property type="protein sequence ID" value="PNC56849.1"/>
    <property type="molecule type" value="Genomic_DNA"/>
</dbReference>
<dbReference type="AlphaFoldDB" id="A0AAP8T9N3"/>
<evidence type="ECO:0000256" key="2">
    <source>
        <dbReference type="ARBA" id="ARBA00005019"/>
    </source>
</evidence>
<accession>A0AAP8T9N3</accession>
<evidence type="ECO:0000313" key="13">
    <source>
        <dbReference type="EMBL" id="PNC56849.1"/>
    </source>
</evidence>
<evidence type="ECO:0000256" key="6">
    <source>
        <dbReference type="ARBA" id="ARBA00022695"/>
    </source>
</evidence>
<evidence type="ECO:0000313" key="14">
    <source>
        <dbReference type="Proteomes" id="UP000235914"/>
    </source>
</evidence>
<dbReference type="PANTHER" id="PTHR39321:SF3">
    <property type="entry name" value="PHOSPHOPANTETHEINE ADENYLYLTRANSFERASE"/>
    <property type="match status" value="1"/>
</dbReference>
<evidence type="ECO:0000259" key="12">
    <source>
        <dbReference type="Pfam" id="PF01467"/>
    </source>
</evidence>
<evidence type="ECO:0000256" key="5">
    <source>
        <dbReference type="ARBA" id="ARBA00022679"/>
    </source>
</evidence>
<dbReference type="CDD" id="cd02165">
    <property type="entry name" value="NMNAT"/>
    <property type="match status" value="1"/>
</dbReference>
<dbReference type="Proteomes" id="UP000235914">
    <property type="component" value="Unassembled WGS sequence"/>
</dbReference>
<dbReference type="PANTHER" id="PTHR39321">
    <property type="entry name" value="NICOTINATE-NUCLEOTIDE ADENYLYLTRANSFERASE-RELATED"/>
    <property type="match status" value="1"/>
</dbReference>
<dbReference type="InterPro" id="IPR005248">
    <property type="entry name" value="NadD/NMNAT"/>
</dbReference>